<evidence type="ECO:0000313" key="2">
    <source>
        <dbReference type="EMBL" id="RKH59621.1"/>
    </source>
</evidence>
<comment type="caution">
    <text evidence="2">The sequence shown here is derived from an EMBL/GenBank/DDBJ whole genome shotgun (WGS) entry which is preliminary data.</text>
</comment>
<sequence>MPLASQSKFNAFSTSSFRALRKARAPHSPTTEPGNKCPATRSWVEDASPPSLRPNSESCVNKYPLLQHFATTLPRVQLVMRIVFYLPHDHGVLAPVLRQALDTYLRFIAASGGALTSGDDPDISEDSFLLTPDAWEEVHKELEKARFGPLEDMDQDSFWFWTLTKRGFDTWVHLTGGESDPSGFEFSFRSRLPWREPSSEYSVLSVKVPMQYLEDQGPEKARDLAQALAELLPFNTGHAGLSLSFTRGRSRLLPLLRDQLVRHPGWDVPRESTWGMGDGIDGIHWLNFLGPLQLEAVGGIPALRSHLSHPETTVQELTGGRALISLGSAPLAGDTKLGETLPAYRELARFLEPWLLPSTPFTHFEGYTQEEARHWWRRFLEAPPVPVSNPRDG</sequence>
<gene>
    <name evidence="2" type="ORF">D7W81_27015</name>
</gene>
<organism evidence="2 3">
    <name type="scientific">Corallococcus aberystwythensis</name>
    <dbReference type="NCBI Taxonomy" id="2316722"/>
    <lineage>
        <taxon>Bacteria</taxon>
        <taxon>Pseudomonadati</taxon>
        <taxon>Myxococcota</taxon>
        <taxon>Myxococcia</taxon>
        <taxon>Myxococcales</taxon>
        <taxon>Cystobacterineae</taxon>
        <taxon>Myxococcaceae</taxon>
        <taxon>Corallococcus</taxon>
    </lineage>
</organism>
<proteinExistence type="predicted"/>
<keyword evidence="3" id="KW-1185">Reference proteome</keyword>
<evidence type="ECO:0000313" key="3">
    <source>
        <dbReference type="Proteomes" id="UP000267003"/>
    </source>
</evidence>
<feature type="region of interest" description="Disordered" evidence="1">
    <location>
        <begin position="22"/>
        <end position="55"/>
    </location>
</feature>
<dbReference type="InterPro" id="IPR021815">
    <property type="entry name" value="TsiV"/>
</dbReference>
<protein>
    <submittedName>
        <fullName evidence="2">DUF3396 domain-containing protein</fullName>
    </submittedName>
</protein>
<reference evidence="3" key="1">
    <citation type="submission" date="2018-09" db="EMBL/GenBank/DDBJ databases">
        <authorList>
            <person name="Livingstone P.G."/>
            <person name="Whitworth D.E."/>
        </authorList>
    </citation>
    <scope>NUCLEOTIDE SEQUENCE [LARGE SCALE GENOMIC DNA]</scope>
    <source>
        <strain evidence="3">AB050A</strain>
    </source>
</reference>
<dbReference type="Proteomes" id="UP000267003">
    <property type="component" value="Unassembled WGS sequence"/>
</dbReference>
<dbReference type="EMBL" id="RAWK01000184">
    <property type="protein sequence ID" value="RKH59621.1"/>
    <property type="molecule type" value="Genomic_DNA"/>
</dbReference>
<dbReference type="Pfam" id="PF11876">
    <property type="entry name" value="TsiV"/>
    <property type="match status" value="1"/>
</dbReference>
<evidence type="ECO:0000256" key="1">
    <source>
        <dbReference type="SAM" id="MobiDB-lite"/>
    </source>
</evidence>
<name>A0A3A8PXE4_9BACT</name>
<dbReference type="AlphaFoldDB" id="A0A3A8PXE4"/>
<accession>A0A3A8PXE4</accession>